<dbReference type="Pfam" id="PF18376">
    <property type="entry name" value="MDD_C"/>
    <property type="match status" value="1"/>
</dbReference>
<dbReference type="EC" id="4.1.1.33" evidence="2"/>
<proteinExistence type="inferred from homology"/>
<dbReference type="PANTHER" id="PTHR10977:SF3">
    <property type="entry name" value="DIPHOSPHOMEVALONATE DECARBOXYLASE"/>
    <property type="match status" value="1"/>
</dbReference>
<dbReference type="STRING" id="655355.SAMN05216283_102292"/>
<dbReference type="InterPro" id="IPR020568">
    <property type="entry name" value="Ribosomal_Su5_D2-typ_SF"/>
</dbReference>
<keyword evidence="11" id="KW-1185">Reference proteome</keyword>
<keyword evidence="4" id="KW-0547">Nucleotide-binding</keyword>
<dbReference type="InterPro" id="IPR036554">
    <property type="entry name" value="GHMP_kinase_C_sf"/>
</dbReference>
<dbReference type="GO" id="GO:0004163">
    <property type="term" value="F:diphosphomevalonate decarboxylase activity"/>
    <property type="evidence" value="ECO:0007669"/>
    <property type="project" value="UniProtKB-EC"/>
</dbReference>
<dbReference type="Gene3D" id="3.30.70.890">
    <property type="entry name" value="GHMP kinase, C-terminal domain"/>
    <property type="match status" value="1"/>
</dbReference>
<dbReference type="GO" id="GO:0005524">
    <property type="term" value="F:ATP binding"/>
    <property type="evidence" value="ECO:0007669"/>
    <property type="project" value="UniProtKB-KW"/>
</dbReference>
<evidence type="ECO:0000256" key="7">
    <source>
        <dbReference type="ARBA" id="ARBA00023239"/>
    </source>
</evidence>
<keyword evidence="3" id="KW-0444">Lipid biosynthesis</keyword>
<evidence type="ECO:0000256" key="5">
    <source>
        <dbReference type="ARBA" id="ARBA00022840"/>
    </source>
</evidence>
<dbReference type="InterPro" id="IPR005935">
    <property type="entry name" value="Mev_decarb"/>
</dbReference>
<evidence type="ECO:0000256" key="6">
    <source>
        <dbReference type="ARBA" id="ARBA00023098"/>
    </source>
</evidence>
<dbReference type="SUPFAM" id="SSF55060">
    <property type="entry name" value="GHMP Kinase, C-terminal domain"/>
    <property type="match status" value="1"/>
</dbReference>
<evidence type="ECO:0000313" key="10">
    <source>
        <dbReference type="EMBL" id="SFE98260.1"/>
    </source>
</evidence>
<evidence type="ECO:0000256" key="2">
    <source>
        <dbReference type="ARBA" id="ARBA00012296"/>
    </source>
</evidence>
<dbReference type="NCBIfam" id="TIGR01240">
    <property type="entry name" value="mevDPdecarb"/>
    <property type="match status" value="1"/>
</dbReference>
<dbReference type="PANTHER" id="PTHR10977">
    <property type="entry name" value="DIPHOSPHOMEVALONATE DECARBOXYLASE"/>
    <property type="match status" value="1"/>
</dbReference>
<dbReference type="InterPro" id="IPR014721">
    <property type="entry name" value="Ribsml_uS5_D2-typ_fold_subgr"/>
</dbReference>
<dbReference type="Gene3D" id="3.30.230.10">
    <property type="match status" value="1"/>
</dbReference>
<gene>
    <name evidence="10" type="ORF">SAMN05216283_102292</name>
</gene>
<name>A0A1I2F167_9BACT</name>
<evidence type="ECO:0000256" key="4">
    <source>
        <dbReference type="ARBA" id="ARBA00022741"/>
    </source>
</evidence>
<evidence type="ECO:0000256" key="3">
    <source>
        <dbReference type="ARBA" id="ARBA00022516"/>
    </source>
</evidence>
<dbReference type="AlphaFoldDB" id="A0A1I2F167"/>
<evidence type="ECO:0000259" key="9">
    <source>
        <dbReference type="Pfam" id="PF22700"/>
    </source>
</evidence>
<dbReference type="RefSeq" id="WP_093918964.1">
    <property type="nucleotide sequence ID" value="NZ_FONW01000002.1"/>
</dbReference>
<keyword evidence="6" id="KW-0443">Lipid metabolism</keyword>
<keyword evidence="7" id="KW-0456">Lyase</keyword>
<feature type="domain" description="Diphosphomevalonate decarboxylase-like N-terminal" evidence="9">
    <location>
        <begin position="14"/>
        <end position="169"/>
    </location>
</feature>
<dbReference type="SUPFAM" id="SSF54211">
    <property type="entry name" value="Ribosomal protein S5 domain 2-like"/>
    <property type="match status" value="1"/>
</dbReference>
<keyword evidence="5" id="KW-0067">ATP-binding</keyword>
<comment type="similarity">
    <text evidence="1">Belongs to the diphosphomevalonate decarboxylase family.</text>
</comment>
<dbReference type="Proteomes" id="UP000198964">
    <property type="component" value="Unassembled WGS sequence"/>
</dbReference>
<dbReference type="EMBL" id="FONW01000002">
    <property type="protein sequence ID" value="SFE98260.1"/>
    <property type="molecule type" value="Genomic_DNA"/>
</dbReference>
<evidence type="ECO:0000259" key="8">
    <source>
        <dbReference type="Pfam" id="PF18376"/>
    </source>
</evidence>
<feature type="domain" description="Mvd1 C-terminal" evidence="8">
    <location>
        <begin position="196"/>
        <end position="326"/>
    </location>
</feature>
<accession>A0A1I2F167</accession>
<dbReference type="Pfam" id="PF22700">
    <property type="entry name" value="MVD-like_N"/>
    <property type="match status" value="1"/>
</dbReference>
<dbReference type="GO" id="GO:0005829">
    <property type="term" value="C:cytosol"/>
    <property type="evidence" value="ECO:0007669"/>
    <property type="project" value="InterPro"/>
</dbReference>
<dbReference type="InterPro" id="IPR029765">
    <property type="entry name" value="Mev_diP_decarb"/>
</dbReference>
<dbReference type="InterPro" id="IPR041431">
    <property type="entry name" value="Mvd1_C"/>
</dbReference>
<reference evidence="10 11" key="1">
    <citation type="submission" date="2016-10" db="EMBL/GenBank/DDBJ databases">
        <authorList>
            <person name="de Groot N.N."/>
        </authorList>
    </citation>
    <scope>NUCLEOTIDE SEQUENCE [LARGE SCALE GENOMIC DNA]</scope>
    <source>
        <strain evidence="10 11">CGMCC 1.9156</strain>
    </source>
</reference>
<dbReference type="GO" id="GO:0019287">
    <property type="term" value="P:isopentenyl diphosphate biosynthetic process, mevalonate pathway"/>
    <property type="evidence" value="ECO:0007669"/>
    <property type="project" value="InterPro"/>
</dbReference>
<dbReference type="InterPro" id="IPR053859">
    <property type="entry name" value="MVD-like_N"/>
</dbReference>
<organism evidence="10 11">
    <name type="scientific">Sunxiuqinia elliptica</name>
    <dbReference type="NCBI Taxonomy" id="655355"/>
    <lineage>
        <taxon>Bacteria</taxon>
        <taxon>Pseudomonadati</taxon>
        <taxon>Bacteroidota</taxon>
        <taxon>Bacteroidia</taxon>
        <taxon>Marinilabiliales</taxon>
        <taxon>Prolixibacteraceae</taxon>
        <taxon>Sunxiuqinia</taxon>
    </lineage>
</organism>
<dbReference type="PIRSF" id="PIRSF015950">
    <property type="entry name" value="Mev_P_decrbx"/>
    <property type="match status" value="1"/>
</dbReference>
<evidence type="ECO:0000256" key="1">
    <source>
        <dbReference type="ARBA" id="ARBA00008831"/>
    </source>
</evidence>
<protein>
    <recommendedName>
        <fullName evidence="2">diphosphomevalonate decarboxylase</fullName>
        <ecNumber evidence="2">4.1.1.33</ecNumber>
    </recommendedName>
</protein>
<sequence>MVKGKEYRAEWECPSNIALIKYWGKKPAQLPLNASLSFSLKKAKTKTRVSITPASRRKVSFMFEGQASAFTERIENYLANMSLEHDWLNDFSFKIESWNTFPHSAGIASSASAFGALALCLVDLKQQVNNRQFTQEQFFQKASRWARLGSGSACRSVFPAFAVWGHLNQIPGSTDCHAIPVKGRFHPDYYSLRDAVLLVDSNKKQVSSSQGHELMNTHTFKDARLAQVNSHLFELLTVMEKGEHARFFELLEKEALSLHALMMTSDPSFILLHPNSLNIIQRIRDFRKQSGLHFGFTIDAGPNIHLIYFEKDKEVIHQFVEHELLSFTEQGQWLDDGIGNGPIQLTDEGV</sequence>
<evidence type="ECO:0000313" key="11">
    <source>
        <dbReference type="Proteomes" id="UP000198964"/>
    </source>
</evidence>